<evidence type="ECO:0000256" key="3">
    <source>
        <dbReference type="HAMAP-Rule" id="MF_01077"/>
    </source>
</evidence>
<feature type="domain" description="Ribosome maturation factor RimP C-terminal" evidence="5">
    <location>
        <begin position="92"/>
        <end position="154"/>
    </location>
</feature>
<dbReference type="GO" id="GO:0005829">
    <property type="term" value="C:cytosol"/>
    <property type="evidence" value="ECO:0007669"/>
    <property type="project" value="TreeGrafter"/>
</dbReference>
<dbReference type="Pfam" id="PF02576">
    <property type="entry name" value="RimP_N"/>
    <property type="match status" value="1"/>
</dbReference>
<dbReference type="InterPro" id="IPR035956">
    <property type="entry name" value="RimP_N_sf"/>
</dbReference>
<comment type="subcellular location">
    <subcellularLocation>
        <location evidence="3">Cytoplasm</location>
    </subcellularLocation>
</comment>
<dbReference type="GO" id="GO:0006412">
    <property type="term" value="P:translation"/>
    <property type="evidence" value="ECO:0007669"/>
    <property type="project" value="TreeGrafter"/>
</dbReference>
<dbReference type="Proteomes" id="UP000199182">
    <property type="component" value="Unassembled WGS sequence"/>
</dbReference>
<evidence type="ECO:0000313" key="7">
    <source>
        <dbReference type="Proteomes" id="UP000199182"/>
    </source>
</evidence>
<dbReference type="Pfam" id="PF17384">
    <property type="entry name" value="DUF150_C"/>
    <property type="match status" value="1"/>
</dbReference>
<comment type="function">
    <text evidence="3">Required for maturation of 30S ribosomal subunits.</text>
</comment>
<feature type="domain" description="Ribosome maturation factor RimP N-terminal" evidence="4">
    <location>
        <begin position="17"/>
        <end position="89"/>
    </location>
</feature>
<dbReference type="HAMAP" id="MF_01077">
    <property type="entry name" value="RimP"/>
    <property type="match status" value="1"/>
</dbReference>
<dbReference type="InterPro" id="IPR036847">
    <property type="entry name" value="RimP_C_sf"/>
</dbReference>
<evidence type="ECO:0000259" key="4">
    <source>
        <dbReference type="Pfam" id="PF02576"/>
    </source>
</evidence>
<dbReference type="STRING" id="258515.SAMN05192585_10676"/>
<dbReference type="AlphaFoldDB" id="A0A1G9WP53"/>
<comment type="similarity">
    <text evidence="3">Belongs to the RimP family.</text>
</comment>
<gene>
    <name evidence="3" type="primary">rimP</name>
    <name evidence="6" type="ORF">SAMN05192585_10676</name>
</gene>
<sequence>MAKNKERKSTVEVVYDLCAPVAERMRFEIWDIRFEKEGASWFLRVFIDKEGGITIDDCEAFSRTIDAMLDEADPIEQSYYLEVSSPGLDRELIKPEHFARYLGSLVDVRTIRPVDGMRDFTGTLTGYEDGQAFVKLEDGETYTFKKADTAFIRLNIDDIDTDINFGGIDDNE</sequence>
<dbReference type="PANTHER" id="PTHR33867">
    <property type="entry name" value="RIBOSOME MATURATION FACTOR RIMP"/>
    <property type="match status" value="1"/>
</dbReference>
<accession>A0A1G9WP53</accession>
<dbReference type="SUPFAM" id="SSF74942">
    <property type="entry name" value="YhbC-like, C-terminal domain"/>
    <property type="match status" value="1"/>
</dbReference>
<dbReference type="SUPFAM" id="SSF75420">
    <property type="entry name" value="YhbC-like, N-terminal domain"/>
    <property type="match status" value="1"/>
</dbReference>
<dbReference type="EMBL" id="FNID01000006">
    <property type="protein sequence ID" value="SDM86288.1"/>
    <property type="molecule type" value="Genomic_DNA"/>
</dbReference>
<evidence type="ECO:0000313" key="6">
    <source>
        <dbReference type="EMBL" id="SDM86288.1"/>
    </source>
</evidence>
<dbReference type="Gene3D" id="2.30.30.180">
    <property type="entry name" value="Ribosome maturation factor RimP, C-terminal domain"/>
    <property type="match status" value="1"/>
</dbReference>
<dbReference type="OrthoDB" id="9805006at2"/>
<dbReference type="FunFam" id="3.30.300.70:FF:000001">
    <property type="entry name" value="Ribosome maturation factor RimP"/>
    <property type="match status" value="1"/>
</dbReference>
<name>A0A1G9WP53_9FIRM</name>
<dbReference type="Gene3D" id="3.30.300.70">
    <property type="entry name" value="RimP-like superfamily, N-terminal"/>
    <property type="match status" value="1"/>
</dbReference>
<dbReference type="InterPro" id="IPR003728">
    <property type="entry name" value="Ribosome_maturation_RimP"/>
</dbReference>
<dbReference type="InterPro" id="IPR028998">
    <property type="entry name" value="RimP_C"/>
</dbReference>
<evidence type="ECO:0000259" key="5">
    <source>
        <dbReference type="Pfam" id="PF17384"/>
    </source>
</evidence>
<dbReference type="RefSeq" id="WP_092638434.1">
    <property type="nucleotide sequence ID" value="NZ_FNID01000006.1"/>
</dbReference>
<reference evidence="6 7" key="1">
    <citation type="submission" date="2016-10" db="EMBL/GenBank/DDBJ databases">
        <authorList>
            <person name="de Groot N.N."/>
        </authorList>
    </citation>
    <scope>NUCLEOTIDE SEQUENCE [LARGE SCALE GENOMIC DNA]</scope>
    <source>
        <strain evidence="6 7">CGMCC 1.5012</strain>
    </source>
</reference>
<dbReference type="GO" id="GO:0000028">
    <property type="term" value="P:ribosomal small subunit assembly"/>
    <property type="evidence" value="ECO:0007669"/>
    <property type="project" value="TreeGrafter"/>
</dbReference>
<dbReference type="PANTHER" id="PTHR33867:SF1">
    <property type="entry name" value="RIBOSOME MATURATION FACTOR RIMP"/>
    <property type="match status" value="1"/>
</dbReference>
<dbReference type="InterPro" id="IPR028989">
    <property type="entry name" value="RimP_N"/>
</dbReference>
<organism evidence="6 7">
    <name type="scientific">Acetanaerobacterium elongatum</name>
    <dbReference type="NCBI Taxonomy" id="258515"/>
    <lineage>
        <taxon>Bacteria</taxon>
        <taxon>Bacillati</taxon>
        <taxon>Bacillota</taxon>
        <taxon>Clostridia</taxon>
        <taxon>Eubacteriales</taxon>
        <taxon>Oscillospiraceae</taxon>
        <taxon>Acetanaerobacterium</taxon>
    </lineage>
</organism>
<evidence type="ECO:0000256" key="2">
    <source>
        <dbReference type="ARBA" id="ARBA00022517"/>
    </source>
</evidence>
<dbReference type="CDD" id="cd01734">
    <property type="entry name" value="YlxS_C"/>
    <property type="match status" value="1"/>
</dbReference>
<keyword evidence="1 3" id="KW-0963">Cytoplasm</keyword>
<keyword evidence="7" id="KW-1185">Reference proteome</keyword>
<proteinExistence type="inferred from homology"/>
<protein>
    <recommendedName>
        <fullName evidence="3">Ribosome maturation factor RimP</fullName>
    </recommendedName>
</protein>
<evidence type="ECO:0000256" key="1">
    <source>
        <dbReference type="ARBA" id="ARBA00022490"/>
    </source>
</evidence>
<keyword evidence="2 3" id="KW-0690">Ribosome biogenesis</keyword>